<dbReference type="AlphaFoldDB" id="A0A517PJH6"/>
<gene>
    <name evidence="1" type="primary">cysO</name>
    <name evidence="1" type="ORF">HG66A1_12950</name>
</gene>
<evidence type="ECO:0000313" key="2">
    <source>
        <dbReference type="Proteomes" id="UP000320421"/>
    </source>
</evidence>
<dbReference type="SUPFAM" id="SSF54285">
    <property type="entry name" value="MoaD/ThiS"/>
    <property type="match status" value="1"/>
</dbReference>
<proteinExistence type="predicted"/>
<dbReference type="OrthoDB" id="288065at2"/>
<name>A0A517PJH6_9PLAN</name>
<protein>
    <submittedName>
        <fullName evidence="1">Sulfur carrier protein CysO</fullName>
    </submittedName>
</protein>
<dbReference type="EMBL" id="CP036266">
    <property type="protein sequence ID" value="QDT19530.1"/>
    <property type="molecule type" value="Genomic_DNA"/>
</dbReference>
<dbReference type="InterPro" id="IPR052045">
    <property type="entry name" value="Sulfur_Carrier/Prot_Modifier"/>
</dbReference>
<dbReference type="Gene3D" id="3.10.20.30">
    <property type="match status" value="1"/>
</dbReference>
<sequence>MPRLFVPPLLRPFCEGEEEVVVDGSTVLEAVQSLDAQYPGTLERLCPDGKLRPGIAVTVDQNVTPRGLSQKVSPESEIHFLPAIGGG</sequence>
<dbReference type="Proteomes" id="UP000320421">
    <property type="component" value="Chromosome"/>
</dbReference>
<dbReference type="InterPro" id="IPR016155">
    <property type="entry name" value="Mopterin_synth/thiamin_S_b"/>
</dbReference>
<dbReference type="InterPro" id="IPR012675">
    <property type="entry name" value="Beta-grasp_dom_sf"/>
</dbReference>
<dbReference type="InterPro" id="IPR003749">
    <property type="entry name" value="ThiS/MoaD-like"/>
</dbReference>
<dbReference type="PANTHER" id="PTHR38031:SF1">
    <property type="entry name" value="SULFUR CARRIER PROTEIN CYSO"/>
    <property type="match status" value="1"/>
</dbReference>
<organism evidence="1 2">
    <name type="scientific">Gimesia chilikensis</name>
    <dbReference type="NCBI Taxonomy" id="2605989"/>
    <lineage>
        <taxon>Bacteria</taxon>
        <taxon>Pseudomonadati</taxon>
        <taxon>Planctomycetota</taxon>
        <taxon>Planctomycetia</taxon>
        <taxon>Planctomycetales</taxon>
        <taxon>Planctomycetaceae</taxon>
        <taxon>Gimesia</taxon>
    </lineage>
</organism>
<accession>A0A517PJH6</accession>
<reference evidence="1 2" key="1">
    <citation type="submission" date="2019-02" db="EMBL/GenBank/DDBJ databases">
        <title>Deep-cultivation of Planctomycetes and their phenomic and genomic characterization uncovers novel biology.</title>
        <authorList>
            <person name="Wiegand S."/>
            <person name="Jogler M."/>
            <person name="Boedeker C."/>
            <person name="Pinto D."/>
            <person name="Vollmers J."/>
            <person name="Rivas-Marin E."/>
            <person name="Kohn T."/>
            <person name="Peeters S.H."/>
            <person name="Heuer A."/>
            <person name="Rast P."/>
            <person name="Oberbeckmann S."/>
            <person name="Bunk B."/>
            <person name="Jeske O."/>
            <person name="Meyerdierks A."/>
            <person name="Storesund J.E."/>
            <person name="Kallscheuer N."/>
            <person name="Luecker S."/>
            <person name="Lage O.M."/>
            <person name="Pohl T."/>
            <person name="Merkel B.J."/>
            <person name="Hornburger P."/>
            <person name="Mueller R.-W."/>
            <person name="Bruemmer F."/>
            <person name="Labrenz M."/>
            <person name="Spormann A.M."/>
            <person name="Op den Camp H."/>
            <person name="Overmann J."/>
            <person name="Amann R."/>
            <person name="Jetten M.S.M."/>
            <person name="Mascher T."/>
            <person name="Medema M.H."/>
            <person name="Devos D.P."/>
            <person name="Kaster A.-K."/>
            <person name="Ovreas L."/>
            <person name="Rohde M."/>
            <person name="Galperin M.Y."/>
            <person name="Jogler C."/>
        </authorList>
    </citation>
    <scope>NUCLEOTIDE SEQUENCE [LARGE SCALE GENOMIC DNA]</scope>
    <source>
        <strain evidence="1 2">HG66A1</strain>
    </source>
</reference>
<dbReference type="PANTHER" id="PTHR38031">
    <property type="entry name" value="SULFUR CARRIER PROTEIN SLR0821-RELATED"/>
    <property type="match status" value="1"/>
</dbReference>
<dbReference type="RefSeq" id="WP_145181351.1">
    <property type="nucleotide sequence ID" value="NZ_CP036266.1"/>
</dbReference>
<keyword evidence="2" id="KW-1185">Reference proteome</keyword>
<evidence type="ECO:0000313" key="1">
    <source>
        <dbReference type="EMBL" id="QDT19530.1"/>
    </source>
</evidence>
<dbReference type="Pfam" id="PF02597">
    <property type="entry name" value="ThiS"/>
    <property type="match status" value="1"/>
</dbReference>